<evidence type="ECO:0000256" key="1">
    <source>
        <dbReference type="ARBA" id="ARBA00022679"/>
    </source>
</evidence>
<dbReference type="CDD" id="cd04183">
    <property type="entry name" value="GT2_BcE_like"/>
    <property type="match status" value="1"/>
</dbReference>
<accession>A0A382W978</accession>
<protein>
    <recommendedName>
        <fullName evidence="3">Nucleotidyl transferase domain-containing protein</fullName>
    </recommendedName>
</protein>
<evidence type="ECO:0000259" key="3">
    <source>
        <dbReference type="Pfam" id="PF00483"/>
    </source>
</evidence>
<dbReference type="AlphaFoldDB" id="A0A382W978"/>
<dbReference type="InterPro" id="IPR005835">
    <property type="entry name" value="NTP_transferase_dom"/>
</dbReference>
<evidence type="ECO:0000256" key="2">
    <source>
        <dbReference type="ARBA" id="ARBA00022695"/>
    </source>
</evidence>
<dbReference type="Gene3D" id="3.90.550.10">
    <property type="entry name" value="Spore Coat Polysaccharide Biosynthesis Protein SpsA, Chain A"/>
    <property type="match status" value="1"/>
</dbReference>
<sequence>MKILIPMAGRGKRFEAAGYSFPKPLIDINGKTMIQVIVENLNFPAEYIFICQKEHYENYSLKELLELISPKCKVIKVNEITEGAACTALLAKELINNDEELVIANSDQWINWDNQHFLAFLRNNDADGGIVTFISTHPKWSFVKVNDEAEVTLLAEKKPISNIATVGIYYFKKGKYFVESAEQMIRKNIRTNNEFYVAPTYNEMIEAKKKILHYPIAEMRGLGTPEDLSRFLENINQKSTAIES</sequence>
<dbReference type="GO" id="GO:0016779">
    <property type="term" value="F:nucleotidyltransferase activity"/>
    <property type="evidence" value="ECO:0007669"/>
    <property type="project" value="UniProtKB-KW"/>
</dbReference>
<dbReference type="InterPro" id="IPR029044">
    <property type="entry name" value="Nucleotide-diphossugar_trans"/>
</dbReference>
<dbReference type="PANTHER" id="PTHR43584">
    <property type="entry name" value="NUCLEOTIDYL TRANSFERASE"/>
    <property type="match status" value="1"/>
</dbReference>
<dbReference type="EMBL" id="UINC01158051">
    <property type="protein sequence ID" value="SVD55377.1"/>
    <property type="molecule type" value="Genomic_DNA"/>
</dbReference>
<name>A0A382W978_9ZZZZ</name>
<dbReference type="Pfam" id="PF00483">
    <property type="entry name" value="NTP_transferase"/>
    <property type="match status" value="1"/>
</dbReference>
<gene>
    <name evidence="4" type="ORF">METZ01_LOCUS408231</name>
</gene>
<proteinExistence type="predicted"/>
<dbReference type="InterPro" id="IPR016873">
    <property type="entry name" value="Caps_polysacc_synth_BcbE_prd"/>
</dbReference>
<dbReference type="PANTHER" id="PTHR43584:SF8">
    <property type="entry name" value="N-ACETYLMURAMATE ALPHA-1-PHOSPHATE URIDYLYLTRANSFERASE"/>
    <property type="match status" value="1"/>
</dbReference>
<dbReference type="PIRSF" id="PIRSF028162">
    <property type="entry name" value="BcbE_prd"/>
    <property type="match status" value="1"/>
</dbReference>
<keyword evidence="1" id="KW-0808">Transferase</keyword>
<evidence type="ECO:0000313" key="4">
    <source>
        <dbReference type="EMBL" id="SVD55377.1"/>
    </source>
</evidence>
<organism evidence="4">
    <name type="scientific">marine metagenome</name>
    <dbReference type="NCBI Taxonomy" id="408172"/>
    <lineage>
        <taxon>unclassified sequences</taxon>
        <taxon>metagenomes</taxon>
        <taxon>ecological metagenomes</taxon>
    </lineage>
</organism>
<dbReference type="InterPro" id="IPR050065">
    <property type="entry name" value="GlmU-like"/>
</dbReference>
<reference evidence="4" key="1">
    <citation type="submission" date="2018-05" db="EMBL/GenBank/DDBJ databases">
        <authorList>
            <person name="Lanie J.A."/>
            <person name="Ng W.-L."/>
            <person name="Kazmierczak K.M."/>
            <person name="Andrzejewski T.M."/>
            <person name="Davidsen T.M."/>
            <person name="Wayne K.J."/>
            <person name="Tettelin H."/>
            <person name="Glass J.I."/>
            <person name="Rusch D."/>
            <person name="Podicherti R."/>
            <person name="Tsui H.-C.T."/>
            <person name="Winkler M.E."/>
        </authorList>
    </citation>
    <scope>NUCLEOTIDE SEQUENCE</scope>
</reference>
<feature type="domain" description="Nucleotidyl transferase" evidence="3">
    <location>
        <begin position="7"/>
        <end position="215"/>
    </location>
</feature>
<dbReference type="SUPFAM" id="SSF53448">
    <property type="entry name" value="Nucleotide-diphospho-sugar transferases"/>
    <property type="match status" value="1"/>
</dbReference>
<keyword evidence="2" id="KW-0548">Nucleotidyltransferase</keyword>